<gene>
    <name evidence="1" type="ORF">CHH72_17165</name>
</gene>
<sequence length="229" mass="27284">MAYDIGTGERYNVVFDEIESSLRMNLLDFQFQNEWINGWMNVLKKAEQYTDAQIQYIEQNNVSFYKPFRETLEFNSFTFCFGFLIPRANRFIKDSKPNIITILLKDICNGSFGLKWTPTVDDWKSYVYNDEPVMFTDFPAHVNKYLLIDGNHRLTAKASTKQDRIKSFYIPWHEIINYRVLPMKIDETMYRLFLDAHNISNLIQENKYTHRQIFDASFIHSSFIDISKQ</sequence>
<comment type="caution">
    <text evidence="1">The sequence shown here is derived from an EMBL/GenBank/DDBJ whole genome shotgun (WGS) entry which is preliminary data.</text>
</comment>
<evidence type="ECO:0000313" key="2">
    <source>
        <dbReference type="Proteomes" id="UP000216207"/>
    </source>
</evidence>
<dbReference type="EMBL" id="NPCC01000031">
    <property type="protein sequence ID" value="PAE87696.1"/>
    <property type="molecule type" value="Genomic_DNA"/>
</dbReference>
<name>A0A268NW37_SHOCL</name>
<dbReference type="AlphaFoldDB" id="A0A268NW37"/>
<proteinExistence type="predicted"/>
<dbReference type="Proteomes" id="UP000216207">
    <property type="component" value="Unassembled WGS sequence"/>
</dbReference>
<evidence type="ECO:0000313" key="1">
    <source>
        <dbReference type="EMBL" id="PAE87696.1"/>
    </source>
</evidence>
<dbReference type="RefSeq" id="WP_095327078.1">
    <property type="nucleotide sequence ID" value="NZ_NPCC01000031.1"/>
</dbReference>
<accession>A0A268NW37</accession>
<evidence type="ECO:0008006" key="3">
    <source>
        <dbReference type="Google" id="ProtNLM"/>
    </source>
</evidence>
<organism evidence="1 2">
    <name type="scientific">Shouchella clausii</name>
    <name type="common">Alkalihalobacillus clausii</name>
    <dbReference type="NCBI Taxonomy" id="79880"/>
    <lineage>
        <taxon>Bacteria</taxon>
        <taxon>Bacillati</taxon>
        <taxon>Bacillota</taxon>
        <taxon>Bacilli</taxon>
        <taxon>Bacillales</taxon>
        <taxon>Bacillaceae</taxon>
        <taxon>Shouchella</taxon>
    </lineage>
</organism>
<reference evidence="1 2" key="1">
    <citation type="submission" date="2017-07" db="EMBL/GenBank/DDBJ databases">
        <title>Isolation and whole genome analysis of endospore-forming bacteria from heroin.</title>
        <authorList>
            <person name="Kalinowski J."/>
            <person name="Ahrens B."/>
            <person name="Al-Dilaimi A."/>
            <person name="Winkler A."/>
            <person name="Wibberg D."/>
            <person name="Schleenbecker U."/>
            <person name="Ruckert C."/>
            <person name="Wolfel R."/>
            <person name="Grass G."/>
        </authorList>
    </citation>
    <scope>NUCLEOTIDE SEQUENCE [LARGE SCALE GENOMIC DNA]</scope>
    <source>
        <strain evidence="1 2">7539</strain>
    </source>
</reference>
<protein>
    <recommendedName>
        <fullName evidence="3">ParB/Sulfiredoxin domain-containing protein</fullName>
    </recommendedName>
</protein>